<protein>
    <submittedName>
        <fullName evidence="2">Uncharacterized protein</fullName>
    </submittedName>
</protein>
<proteinExistence type="predicted"/>
<reference evidence="2" key="1">
    <citation type="journal article" date="2019" name="MBio">
        <title>Virus Genomes from Deep Sea Sediments Expand the Ocean Megavirome and Support Independent Origins of Viral Gigantism.</title>
        <authorList>
            <person name="Backstrom D."/>
            <person name="Yutin N."/>
            <person name="Jorgensen S.L."/>
            <person name="Dharamshi J."/>
            <person name="Homa F."/>
            <person name="Zaremba-Niedwiedzka K."/>
            <person name="Spang A."/>
            <person name="Wolf Y.I."/>
            <person name="Koonin E.V."/>
            <person name="Ettema T.J."/>
        </authorList>
    </citation>
    <scope>NUCLEOTIDE SEQUENCE</scope>
</reference>
<sequence>MTNGKRTKYERCVLKVKAKQSAWCARHGYQAYTKDPAGNRCYNPWSICTATVGRPKSKSKRRSKRRKKVKRKIHTGPRGGKYYIRKEKKVYV</sequence>
<organism evidence="2">
    <name type="scientific">Iridovirus LCIVAC01</name>
    <dbReference type="NCBI Taxonomy" id="2506607"/>
    <lineage>
        <taxon>Viruses</taxon>
        <taxon>Varidnaviria</taxon>
        <taxon>Bamfordvirae</taxon>
        <taxon>Nucleocytoviricota</taxon>
        <taxon>Megaviricetes</taxon>
        <taxon>Pimascovirales</taxon>
        <taxon>Pimascovirales incertae sedis</taxon>
        <taxon>Iridoviridae</taxon>
    </lineage>
</organism>
<evidence type="ECO:0000313" key="2">
    <source>
        <dbReference type="EMBL" id="QBK85406.1"/>
    </source>
</evidence>
<dbReference type="EMBL" id="MK500325">
    <property type="protein sequence ID" value="QBK85406.1"/>
    <property type="molecule type" value="Genomic_DNA"/>
</dbReference>
<gene>
    <name evidence="2" type="ORF">LCIVAC01_02150</name>
</gene>
<accession>A0A481YSG3</accession>
<feature type="region of interest" description="Disordered" evidence="1">
    <location>
        <begin position="53"/>
        <end position="80"/>
    </location>
</feature>
<evidence type="ECO:0000256" key="1">
    <source>
        <dbReference type="SAM" id="MobiDB-lite"/>
    </source>
</evidence>
<feature type="compositionally biased region" description="Basic residues" evidence="1">
    <location>
        <begin position="55"/>
        <end position="75"/>
    </location>
</feature>
<name>A0A481YSG3_9VIRU</name>